<gene>
    <name evidence="1" type="ORF">DTL42_03180</name>
</gene>
<name>A0A368KV37_9BACT</name>
<organism evidence="1 2">
    <name type="scientific">Bremerella cremea</name>
    <dbReference type="NCBI Taxonomy" id="1031537"/>
    <lineage>
        <taxon>Bacteria</taxon>
        <taxon>Pseudomonadati</taxon>
        <taxon>Planctomycetota</taxon>
        <taxon>Planctomycetia</taxon>
        <taxon>Pirellulales</taxon>
        <taxon>Pirellulaceae</taxon>
        <taxon>Bremerella</taxon>
    </lineage>
</organism>
<accession>A0A368KV37</accession>
<sequence>MGGKFASIDILADRANQGTRFALPAKPGMFSNCWQGAEKPKIVKAPQDETWQVLLANIYPAGLCNLYGLGKPTWS</sequence>
<protein>
    <submittedName>
        <fullName evidence="1">Uncharacterized protein</fullName>
    </submittedName>
</protein>
<evidence type="ECO:0000313" key="1">
    <source>
        <dbReference type="EMBL" id="RCS54166.1"/>
    </source>
</evidence>
<dbReference type="AlphaFoldDB" id="A0A368KV37"/>
<evidence type="ECO:0000313" key="2">
    <source>
        <dbReference type="Proteomes" id="UP000253562"/>
    </source>
</evidence>
<dbReference type="EMBL" id="QPEX01000010">
    <property type="protein sequence ID" value="RCS54166.1"/>
    <property type="molecule type" value="Genomic_DNA"/>
</dbReference>
<dbReference type="Proteomes" id="UP000253562">
    <property type="component" value="Unassembled WGS sequence"/>
</dbReference>
<proteinExistence type="predicted"/>
<comment type="caution">
    <text evidence="1">The sequence shown here is derived from an EMBL/GenBank/DDBJ whole genome shotgun (WGS) entry which is preliminary data.</text>
</comment>
<reference evidence="1 2" key="1">
    <citation type="submission" date="2018-07" db="EMBL/GenBank/DDBJ databases">
        <title>Comparative genomes isolates from brazilian mangrove.</title>
        <authorList>
            <person name="De Araujo J.E."/>
            <person name="Taketani R.G."/>
            <person name="Silva M.C.P."/>
            <person name="Lourenco M.V."/>
            <person name="Oliveira V.M."/>
            <person name="Andreote F.D."/>
        </authorList>
    </citation>
    <scope>NUCLEOTIDE SEQUENCE [LARGE SCALE GENOMIC DNA]</scope>
    <source>
        <strain evidence="1 2">HEX PRIS-MGV</strain>
    </source>
</reference>